<evidence type="ECO:0000313" key="5">
    <source>
        <dbReference type="Proteomes" id="UP001500603"/>
    </source>
</evidence>
<keyword evidence="5" id="KW-1185">Reference proteome</keyword>
<dbReference type="InterPro" id="IPR002539">
    <property type="entry name" value="MaoC-like_dom"/>
</dbReference>
<reference evidence="5" key="1">
    <citation type="journal article" date="2019" name="Int. J. Syst. Evol. Microbiol.">
        <title>The Global Catalogue of Microorganisms (GCM) 10K type strain sequencing project: providing services to taxonomists for standard genome sequencing and annotation.</title>
        <authorList>
            <consortium name="The Broad Institute Genomics Platform"/>
            <consortium name="The Broad Institute Genome Sequencing Center for Infectious Disease"/>
            <person name="Wu L."/>
            <person name="Ma J."/>
        </authorList>
    </citation>
    <scope>NUCLEOTIDE SEQUENCE [LARGE SCALE GENOMIC DNA]</scope>
    <source>
        <strain evidence="5">JCM 18298</strain>
    </source>
</reference>
<feature type="domain" description="FAS1-like dehydratase" evidence="3">
    <location>
        <begin position="14"/>
        <end position="144"/>
    </location>
</feature>
<dbReference type="InterPro" id="IPR029069">
    <property type="entry name" value="HotDog_dom_sf"/>
</dbReference>
<dbReference type="InterPro" id="IPR003965">
    <property type="entry name" value="Fatty_acid_synthase"/>
</dbReference>
<dbReference type="NCBIfam" id="NF040620">
    <property type="entry name" value="fused_HadA_HadB"/>
    <property type="match status" value="1"/>
</dbReference>
<feature type="domain" description="MaoC-like" evidence="2">
    <location>
        <begin position="236"/>
        <end position="326"/>
    </location>
</feature>
<dbReference type="PANTHER" id="PTHR43437:SF3">
    <property type="entry name" value="HYDROXYACYL-THIOESTER DEHYDRATASE TYPE 2, MITOCHONDRIAL"/>
    <property type="match status" value="1"/>
</dbReference>
<dbReference type="Pfam" id="PF13452">
    <property type="entry name" value="FAS1_DH_region"/>
    <property type="match status" value="1"/>
</dbReference>
<accession>A0ABP9JX71</accession>
<dbReference type="EMBL" id="BAABJM010000001">
    <property type="protein sequence ID" value="GAA5045166.1"/>
    <property type="molecule type" value="Genomic_DNA"/>
</dbReference>
<comment type="similarity">
    <text evidence="1">Belongs to the enoyl-CoA hydratase/isomerase family.</text>
</comment>
<dbReference type="SUPFAM" id="SSF54637">
    <property type="entry name" value="Thioesterase/thiol ester dehydrase-isomerase"/>
    <property type="match status" value="2"/>
</dbReference>
<sequence>MTPPDTDISTQAAALTGHRFRVRDHYEVGREKVREFARAVQNHHGAHQHETDADGLGYDALIAPPTFATVIGMAGTATLLDTVLTDYDLSRVLQTDQVFESFRPILAGDRITSEVLIDSIRQFNENEFVVIRFSLTNQRDEVVILGSATIVTRNTANDPAEETATSDASIAAVVDNIMMQGRPADGETTAKRFEEVDALVALGPSELAAPARDREIHPVHTVPTFDELSVGDRLPPNEYRLTRGDLANYAGVSGDANPIHFSEHAAQLAGLPTVVAHGMLTMGLAAGYLTSWLGDPTAISKLAVRFSGFVPVTEDAPAPVSFSGKVKSVDPETRTATILLNGTSEGRKLFGRAVADVRLR</sequence>
<gene>
    <name evidence="4" type="ORF">GCM10023318_08960</name>
</gene>
<proteinExistence type="inferred from homology"/>
<dbReference type="Proteomes" id="UP001500603">
    <property type="component" value="Unassembled WGS sequence"/>
</dbReference>
<organism evidence="4 5">
    <name type="scientific">Nocardia callitridis</name>
    <dbReference type="NCBI Taxonomy" id="648753"/>
    <lineage>
        <taxon>Bacteria</taxon>
        <taxon>Bacillati</taxon>
        <taxon>Actinomycetota</taxon>
        <taxon>Actinomycetes</taxon>
        <taxon>Mycobacteriales</taxon>
        <taxon>Nocardiaceae</taxon>
        <taxon>Nocardia</taxon>
    </lineage>
</organism>
<protein>
    <submittedName>
        <fullName evidence="4">Dehydratase</fullName>
    </submittedName>
</protein>
<dbReference type="InterPro" id="IPR039569">
    <property type="entry name" value="FAS1-like_DH_region"/>
</dbReference>
<evidence type="ECO:0000313" key="4">
    <source>
        <dbReference type="EMBL" id="GAA5045166.1"/>
    </source>
</evidence>
<evidence type="ECO:0000259" key="3">
    <source>
        <dbReference type="Pfam" id="PF13452"/>
    </source>
</evidence>
<dbReference type="RefSeq" id="WP_345493721.1">
    <property type="nucleotide sequence ID" value="NZ_BAABJM010000001.1"/>
</dbReference>
<dbReference type="Pfam" id="PF01575">
    <property type="entry name" value="MaoC_dehydratas"/>
    <property type="match status" value="1"/>
</dbReference>
<evidence type="ECO:0000259" key="2">
    <source>
        <dbReference type="Pfam" id="PF01575"/>
    </source>
</evidence>
<evidence type="ECO:0000256" key="1">
    <source>
        <dbReference type="ARBA" id="ARBA00005254"/>
    </source>
</evidence>
<dbReference type="PRINTS" id="PR01483">
    <property type="entry name" value="FASYNTHASE"/>
</dbReference>
<name>A0ABP9JX71_9NOCA</name>
<comment type="caution">
    <text evidence="4">The sequence shown here is derived from an EMBL/GenBank/DDBJ whole genome shotgun (WGS) entry which is preliminary data.</text>
</comment>
<dbReference type="Gene3D" id="3.10.129.10">
    <property type="entry name" value="Hotdog Thioesterase"/>
    <property type="match status" value="2"/>
</dbReference>
<dbReference type="PANTHER" id="PTHR43437">
    <property type="entry name" value="HYDROXYACYL-THIOESTER DEHYDRATASE TYPE 2, MITOCHONDRIAL-RELATED"/>
    <property type="match status" value="1"/>
</dbReference>
<dbReference type="CDD" id="cd03441">
    <property type="entry name" value="R_hydratase_like"/>
    <property type="match status" value="1"/>
</dbReference>
<dbReference type="CDD" id="cd03453">
    <property type="entry name" value="SAV4209_like"/>
    <property type="match status" value="1"/>
</dbReference>
<dbReference type="InterPro" id="IPR050965">
    <property type="entry name" value="UPF0336/Enoyl-CoA_hydratase"/>
</dbReference>